<dbReference type="GO" id="GO:0006325">
    <property type="term" value="P:chromatin organization"/>
    <property type="evidence" value="ECO:0007669"/>
    <property type="project" value="UniProtKB-KW"/>
</dbReference>
<evidence type="ECO:0000256" key="4">
    <source>
        <dbReference type="ARBA" id="ARBA00005555"/>
    </source>
</evidence>
<evidence type="ECO:0000256" key="7">
    <source>
        <dbReference type="ARBA" id="ARBA00022771"/>
    </source>
</evidence>
<comment type="similarity">
    <text evidence="4 14">Belongs to the BRE1 family.</text>
</comment>
<evidence type="ECO:0000256" key="6">
    <source>
        <dbReference type="ARBA" id="ARBA00022723"/>
    </source>
</evidence>
<evidence type="ECO:0000256" key="14">
    <source>
        <dbReference type="RuleBase" id="RU365038"/>
    </source>
</evidence>
<dbReference type="PROSITE" id="PS50089">
    <property type="entry name" value="ZF_RING_2"/>
    <property type="match status" value="1"/>
</dbReference>
<dbReference type="PANTHER" id="PTHR23163">
    <property type="entry name" value="RING FINGER PROTEIN-RELATED"/>
    <property type="match status" value="1"/>
</dbReference>
<evidence type="ECO:0000313" key="18">
    <source>
        <dbReference type="EMBL" id="GAN02010.1"/>
    </source>
</evidence>
<reference evidence="18" key="1">
    <citation type="submission" date="2014-09" db="EMBL/GenBank/DDBJ databases">
        <title>Draft genome sequence of an oleaginous Mucoromycotina fungus Mucor ambiguus NBRC6742.</title>
        <authorList>
            <person name="Takeda I."/>
            <person name="Yamane N."/>
            <person name="Morita T."/>
            <person name="Tamano K."/>
            <person name="Machida M."/>
            <person name="Baker S."/>
            <person name="Koike H."/>
        </authorList>
    </citation>
    <scope>NUCLEOTIDE SEQUENCE</scope>
    <source>
        <strain evidence="18">NBRC 6742</strain>
    </source>
</reference>
<dbReference type="UniPathway" id="UPA00143"/>
<feature type="compositionally biased region" description="Basic and acidic residues" evidence="16">
    <location>
        <begin position="318"/>
        <end position="337"/>
    </location>
</feature>
<evidence type="ECO:0000256" key="11">
    <source>
        <dbReference type="ARBA" id="ARBA00023054"/>
    </source>
</evidence>
<feature type="domain" description="RING-type" evidence="17">
    <location>
        <begin position="801"/>
        <end position="840"/>
    </location>
</feature>
<name>A0A0C9LR84_9FUNG</name>
<dbReference type="Gene3D" id="3.30.40.10">
    <property type="entry name" value="Zinc/RING finger domain, C3HC4 (zinc finger)"/>
    <property type="match status" value="1"/>
</dbReference>
<evidence type="ECO:0000256" key="1">
    <source>
        <dbReference type="ARBA" id="ARBA00000900"/>
    </source>
</evidence>
<evidence type="ECO:0000256" key="3">
    <source>
        <dbReference type="ARBA" id="ARBA00004906"/>
    </source>
</evidence>
<dbReference type="GO" id="GO:0033503">
    <property type="term" value="C:HULC complex"/>
    <property type="evidence" value="ECO:0007669"/>
    <property type="project" value="TreeGrafter"/>
</dbReference>
<dbReference type="PANTHER" id="PTHR23163:SF0">
    <property type="entry name" value="E3 UBIQUITIN-PROTEIN LIGASE BRE1"/>
    <property type="match status" value="1"/>
</dbReference>
<sequence>MGSPEKRRRLTEDLGEASVSTPPPSRPPLKKRFTGTFQVPQATPTLSPLAKEASPVIAKQRAPSPPVTISENLEDYTKDELLQNMRLAKDRVAQKERLYESAKDKYLSKETRQGLFRIDWGLIQAEIVFMAKVLIGVELPEPSGRYHHAEMSATFNMHTTPELPHRNVSVEQQKEWCYRNQLALKEIGTKTLTRLESWSQQAELIQRKYRLEDDIMLQKVIVSDWLKTEIQDLHASYKRGQQVMIELQKSLDSLLEQINLVKGNVKMATTEVKSAVERLDDCIQELALACKRQDRSKSQLVAALSYGGLGDLVERPTETDTTVKEETKQIQPKKEGVEDSMVSASLNEQAIKTQFEEHKLILAARDKEFDNLKRDRQLLLRDEERLLSMFTMGEDRLLETEYVKTLKLSIEHYRDRCYHLEQRRTDIEREMDKISVSRQQLVEQVKSEKMAQGITMEAEMRRLEGDLNRIRGQRDHFQLLVEEQKMKEGRERESQEKIISFANQGKLRIASLETRINKLKAEQEMAGPFAKEANTFNELKSNLSHLKIMLSSLEMIERRTMPMHLSSVPVLEEQLNKWNSNALVEAYDAVLNESQKSSLMIEFLEENESHLLKEIDRDINSILEEQQNKKDFDLAPKREQALKLQAEKSKYAQTFASLLAAKEKQMATVSTLRITKEKQQELIRQLEEKEKALETQVNDKENEIRKLHKTIEEDKTDLEGIGHLCEDYRISIDQNEIMLTELQKTLKEKTRLLDEEKRLKEQTEETHEKMKKKWDKISQGDNPAEQQLIDECEELRALLKCSTCRQRFRTHILTRCMHTFCKNCIDARLETRQRRCPTCSEPFGANDVKNFYL</sequence>
<dbReference type="Pfam" id="PF00097">
    <property type="entry name" value="zf-C3HC4"/>
    <property type="match status" value="1"/>
</dbReference>
<keyword evidence="7 13" id="KW-0863">Zinc-finger</keyword>
<dbReference type="EMBL" id="DF836304">
    <property type="protein sequence ID" value="GAN02010.1"/>
    <property type="molecule type" value="Genomic_DNA"/>
</dbReference>
<dbReference type="SUPFAM" id="SSF57850">
    <property type="entry name" value="RING/U-box"/>
    <property type="match status" value="1"/>
</dbReference>
<accession>A0A0C9LR84</accession>
<feature type="compositionally biased region" description="Polar residues" evidence="16">
    <location>
        <begin position="35"/>
        <end position="46"/>
    </location>
</feature>
<dbReference type="InterPro" id="IPR013083">
    <property type="entry name" value="Znf_RING/FYVE/PHD"/>
</dbReference>
<feature type="coiled-coil region" evidence="15">
    <location>
        <begin position="78"/>
        <end position="105"/>
    </location>
</feature>
<dbReference type="GO" id="GO:0008270">
    <property type="term" value="F:zinc ion binding"/>
    <property type="evidence" value="ECO:0007669"/>
    <property type="project" value="UniProtKB-KW"/>
</dbReference>
<organism evidence="18">
    <name type="scientific">Mucor ambiguus</name>
    <dbReference type="NCBI Taxonomy" id="91626"/>
    <lineage>
        <taxon>Eukaryota</taxon>
        <taxon>Fungi</taxon>
        <taxon>Fungi incertae sedis</taxon>
        <taxon>Mucoromycota</taxon>
        <taxon>Mucoromycotina</taxon>
        <taxon>Mucoromycetes</taxon>
        <taxon>Mucorales</taxon>
        <taxon>Mucorineae</taxon>
        <taxon>Mucoraceae</taxon>
        <taxon>Mucor</taxon>
    </lineage>
</organism>
<feature type="region of interest" description="Disordered" evidence="16">
    <location>
        <begin position="318"/>
        <end position="339"/>
    </location>
</feature>
<evidence type="ECO:0000256" key="15">
    <source>
        <dbReference type="SAM" id="Coils"/>
    </source>
</evidence>
<dbReference type="GO" id="GO:0005634">
    <property type="term" value="C:nucleus"/>
    <property type="evidence" value="ECO:0007669"/>
    <property type="project" value="UniProtKB-SubCell"/>
</dbReference>
<evidence type="ECO:0000256" key="5">
    <source>
        <dbReference type="ARBA" id="ARBA00022679"/>
    </source>
</evidence>
<dbReference type="InterPro" id="IPR013956">
    <property type="entry name" value="E3_ubiquit_lig_Bre1"/>
</dbReference>
<protein>
    <recommendedName>
        <fullName evidence="14">E3 ubiquitin protein ligase</fullName>
        <ecNumber evidence="14">2.3.2.27</ecNumber>
    </recommendedName>
</protein>
<dbReference type="PROSITE" id="PS00518">
    <property type="entry name" value="ZF_RING_1"/>
    <property type="match status" value="1"/>
</dbReference>
<gene>
    <name evidence="18" type="ORF">MAM1_0015d01449</name>
</gene>
<evidence type="ECO:0000256" key="9">
    <source>
        <dbReference type="ARBA" id="ARBA00022833"/>
    </source>
</evidence>
<keyword evidence="11 14" id="KW-0175">Coiled coil</keyword>
<keyword evidence="6 14" id="KW-0479">Metal-binding</keyword>
<feature type="region of interest" description="Disordered" evidence="16">
    <location>
        <begin position="1"/>
        <end position="70"/>
    </location>
</feature>
<comment type="catalytic activity">
    <reaction evidence="1 14">
        <text>S-ubiquitinyl-[E2 ubiquitin-conjugating enzyme]-L-cysteine + [acceptor protein]-L-lysine = [E2 ubiquitin-conjugating enzyme]-L-cysteine + N(6)-ubiquitinyl-[acceptor protein]-L-lysine.</text>
        <dbReference type="EC" id="2.3.2.27"/>
    </reaction>
</comment>
<evidence type="ECO:0000259" key="17">
    <source>
        <dbReference type="PROSITE" id="PS50089"/>
    </source>
</evidence>
<dbReference type="STRING" id="91626.A0A0C9LR84"/>
<evidence type="ECO:0000256" key="8">
    <source>
        <dbReference type="ARBA" id="ARBA00022786"/>
    </source>
</evidence>
<feature type="coiled-coil region" evidence="15">
    <location>
        <begin position="669"/>
        <end position="773"/>
    </location>
</feature>
<keyword evidence="8 14" id="KW-0833">Ubl conjugation pathway</keyword>
<keyword evidence="9 14" id="KW-0862">Zinc</keyword>
<dbReference type="CDD" id="cd16499">
    <property type="entry name" value="RING-HC_Bre1-like"/>
    <property type="match status" value="1"/>
</dbReference>
<comment type="subcellular location">
    <subcellularLocation>
        <location evidence="2 14">Nucleus</location>
    </subcellularLocation>
</comment>
<evidence type="ECO:0000256" key="12">
    <source>
        <dbReference type="ARBA" id="ARBA00023242"/>
    </source>
</evidence>
<dbReference type="GO" id="GO:0061630">
    <property type="term" value="F:ubiquitin protein ligase activity"/>
    <property type="evidence" value="ECO:0007669"/>
    <property type="project" value="UniProtKB-EC"/>
</dbReference>
<keyword evidence="12 14" id="KW-0539">Nucleus</keyword>
<dbReference type="OrthoDB" id="10266039at2759"/>
<dbReference type="GO" id="GO:0016567">
    <property type="term" value="P:protein ubiquitination"/>
    <property type="evidence" value="ECO:0007669"/>
    <property type="project" value="UniProtKB-UniRule"/>
</dbReference>
<evidence type="ECO:0000256" key="2">
    <source>
        <dbReference type="ARBA" id="ARBA00004123"/>
    </source>
</evidence>
<comment type="pathway">
    <text evidence="3 14">Protein modification; protein ubiquitination.</text>
</comment>
<dbReference type="InterPro" id="IPR001841">
    <property type="entry name" value="Znf_RING"/>
</dbReference>
<dbReference type="EC" id="2.3.2.27" evidence="14"/>
<keyword evidence="5 14" id="KW-0808">Transferase</keyword>
<dbReference type="AlphaFoldDB" id="A0A0C9LR84"/>
<dbReference type="InterPro" id="IPR018957">
    <property type="entry name" value="Znf_C3HC4_RING-type"/>
</dbReference>
<keyword evidence="10 14" id="KW-0156">Chromatin regulator</keyword>
<evidence type="ECO:0000256" key="10">
    <source>
        <dbReference type="ARBA" id="ARBA00022853"/>
    </source>
</evidence>
<evidence type="ECO:0000313" key="19">
    <source>
        <dbReference type="Proteomes" id="UP000053815"/>
    </source>
</evidence>
<dbReference type="SMART" id="SM00184">
    <property type="entry name" value="RING"/>
    <property type="match status" value="1"/>
</dbReference>
<dbReference type="InterPro" id="IPR017907">
    <property type="entry name" value="Znf_RING_CS"/>
</dbReference>
<evidence type="ECO:0000256" key="16">
    <source>
        <dbReference type="SAM" id="MobiDB-lite"/>
    </source>
</evidence>
<evidence type="ECO:0000256" key="13">
    <source>
        <dbReference type="PROSITE-ProRule" id="PRU00175"/>
    </source>
</evidence>
<dbReference type="Proteomes" id="UP000053815">
    <property type="component" value="Unassembled WGS sequence"/>
</dbReference>
<proteinExistence type="inferred from homology"/>
<keyword evidence="19" id="KW-1185">Reference proteome</keyword>